<keyword evidence="4 6" id="KW-0378">Hydrolase</keyword>
<proteinExistence type="inferred from homology"/>
<evidence type="ECO:0000256" key="6">
    <source>
        <dbReference type="HAMAP-Rule" id="MF_00227"/>
    </source>
</evidence>
<evidence type="ECO:0000256" key="5">
    <source>
        <dbReference type="ARBA" id="ARBA00022884"/>
    </source>
</evidence>
<comment type="subunit">
    <text evidence="6">Consists of a catalytic RNA component (M1 or rnpB) and a protein subunit.</text>
</comment>
<dbReference type="InterPro" id="IPR000100">
    <property type="entry name" value="RNase_P"/>
</dbReference>
<comment type="function">
    <text evidence="6">RNaseP catalyzes the removal of the 5'-leader sequence from pre-tRNA to produce the mature 5'-terminus. It can also cleave other RNA substrates such as 4.5S RNA. The protein component plays an auxiliary but essential role in vivo by binding to the 5'-leader sequence and broadening the substrate specificity of the ribozyme.</text>
</comment>
<sequence length="133" mass="15043">MPPIRQSPLIGRLKKRSDFLAVRKGERRKGPYFVLEVLNRGGAEETPRVGYTVTKRQGNAVERNRIRRRLREAVRLKAGFDMKPGHDYVVVARRDALNAPFADLSESLARRIGRPAAPQQGRQGGTEPNNRTE</sequence>
<feature type="region of interest" description="Disordered" evidence="8">
    <location>
        <begin position="109"/>
        <end position="133"/>
    </location>
</feature>
<evidence type="ECO:0000256" key="2">
    <source>
        <dbReference type="ARBA" id="ARBA00022722"/>
    </source>
</evidence>
<dbReference type="InterPro" id="IPR020568">
    <property type="entry name" value="Ribosomal_Su5_D2-typ_SF"/>
</dbReference>
<comment type="similarity">
    <text evidence="6">Belongs to the RnpA family.</text>
</comment>
<name>A0ABT4VNF8_9HYPH</name>
<evidence type="ECO:0000313" key="10">
    <source>
        <dbReference type="Proteomes" id="UP001148313"/>
    </source>
</evidence>
<dbReference type="Pfam" id="PF00825">
    <property type="entry name" value="Ribonuclease_P"/>
    <property type="match status" value="1"/>
</dbReference>
<evidence type="ECO:0000313" key="9">
    <source>
        <dbReference type="EMBL" id="MDA4846257.1"/>
    </source>
</evidence>
<accession>A0ABT4VNF8</accession>
<dbReference type="HAMAP" id="MF_00227">
    <property type="entry name" value="RNase_P"/>
    <property type="match status" value="1"/>
</dbReference>
<dbReference type="GO" id="GO:0004526">
    <property type="term" value="F:ribonuclease P activity"/>
    <property type="evidence" value="ECO:0007669"/>
    <property type="project" value="UniProtKB-EC"/>
</dbReference>
<dbReference type="EMBL" id="JAPJZH010000007">
    <property type="protein sequence ID" value="MDA4846257.1"/>
    <property type="molecule type" value="Genomic_DNA"/>
</dbReference>
<organism evidence="9 10">
    <name type="scientific">Hoeflea poritis</name>
    <dbReference type="NCBI Taxonomy" id="2993659"/>
    <lineage>
        <taxon>Bacteria</taxon>
        <taxon>Pseudomonadati</taxon>
        <taxon>Pseudomonadota</taxon>
        <taxon>Alphaproteobacteria</taxon>
        <taxon>Hyphomicrobiales</taxon>
        <taxon>Rhizobiaceae</taxon>
        <taxon>Hoeflea</taxon>
    </lineage>
</organism>
<dbReference type="PANTHER" id="PTHR33992">
    <property type="entry name" value="RIBONUCLEASE P PROTEIN COMPONENT"/>
    <property type="match status" value="1"/>
</dbReference>
<comment type="caution">
    <text evidence="9">The sequence shown here is derived from an EMBL/GenBank/DDBJ whole genome shotgun (WGS) entry which is preliminary data.</text>
</comment>
<keyword evidence="5 6" id="KW-0694">RNA-binding</keyword>
<keyword evidence="3 6" id="KW-0255">Endonuclease</keyword>
<dbReference type="Proteomes" id="UP001148313">
    <property type="component" value="Unassembled WGS sequence"/>
</dbReference>
<evidence type="ECO:0000256" key="4">
    <source>
        <dbReference type="ARBA" id="ARBA00022801"/>
    </source>
</evidence>
<dbReference type="NCBIfam" id="TIGR00188">
    <property type="entry name" value="rnpA"/>
    <property type="match status" value="1"/>
</dbReference>
<dbReference type="SUPFAM" id="SSF54211">
    <property type="entry name" value="Ribosomal protein S5 domain 2-like"/>
    <property type="match status" value="1"/>
</dbReference>
<gene>
    <name evidence="6 9" type="primary">rnpA</name>
    <name evidence="9" type="ORF">OOZ53_12905</name>
</gene>
<dbReference type="Gene3D" id="3.30.230.10">
    <property type="match status" value="1"/>
</dbReference>
<evidence type="ECO:0000256" key="3">
    <source>
        <dbReference type="ARBA" id="ARBA00022759"/>
    </source>
</evidence>
<dbReference type="RefSeq" id="WP_271089992.1">
    <property type="nucleotide sequence ID" value="NZ_JAPJZH010000007.1"/>
</dbReference>
<evidence type="ECO:0000256" key="7">
    <source>
        <dbReference type="NCBIfam" id="TIGR00188"/>
    </source>
</evidence>
<dbReference type="InterPro" id="IPR014721">
    <property type="entry name" value="Ribsml_uS5_D2-typ_fold_subgr"/>
</dbReference>
<evidence type="ECO:0000256" key="8">
    <source>
        <dbReference type="SAM" id="MobiDB-lite"/>
    </source>
</evidence>
<comment type="catalytic activity">
    <reaction evidence="6">
        <text>Endonucleolytic cleavage of RNA, removing 5'-extranucleotides from tRNA precursor.</text>
        <dbReference type="EC" id="3.1.26.5"/>
    </reaction>
</comment>
<keyword evidence="1 6" id="KW-0819">tRNA processing</keyword>
<keyword evidence="2 6" id="KW-0540">Nuclease</keyword>
<keyword evidence="10" id="KW-1185">Reference proteome</keyword>
<dbReference type="EC" id="3.1.26.5" evidence="6 7"/>
<dbReference type="PANTHER" id="PTHR33992:SF1">
    <property type="entry name" value="RIBONUCLEASE P PROTEIN COMPONENT"/>
    <property type="match status" value="1"/>
</dbReference>
<reference evidence="9" key="1">
    <citation type="submission" date="2022-11" db="EMBL/GenBank/DDBJ databases">
        <title>Hoeflea poritis sp. nov., isolated from scleractinian coral Porites lutea.</title>
        <authorList>
            <person name="Zhang G."/>
            <person name="Wei Q."/>
            <person name="Cai L."/>
        </authorList>
    </citation>
    <scope>NUCLEOTIDE SEQUENCE</scope>
    <source>
        <strain evidence="9">E7-10</strain>
    </source>
</reference>
<protein>
    <recommendedName>
        <fullName evidence="6 7">Ribonuclease P protein component</fullName>
        <shortName evidence="6">RNase P protein</shortName>
        <shortName evidence="6">RNaseP protein</shortName>
        <ecNumber evidence="6 7">3.1.26.5</ecNumber>
    </recommendedName>
    <alternativeName>
        <fullName evidence="6">Protein C5</fullName>
    </alternativeName>
</protein>
<evidence type="ECO:0000256" key="1">
    <source>
        <dbReference type="ARBA" id="ARBA00022694"/>
    </source>
</evidence>